<dbReference type="GO" id="GO:0005886">
    <property type="term" value="C:plasma membrane"/>
    <property type="evidence" value="ECO:0007669"/>
    <property type="project" value="UniProtKB-SubCell"/>
</dbReference>
<comment type="caution">
    <text evidence="10">The sequence shown here is derived from an EMBL/GenBank/DDBJ whole genome shotgun (WGS) entry which is preliminary data.</text>
</comment>
<evidence type="ECO:0000313" key="10">
    <source>
        <dbReference type="EMBL" id="KKY01945.1"/>
    </source>
</evidence>
<dbReference type="Pfam" id="PF12822">
    <property type="entry name" value="ECF_trnsprt"/>
    <property type="match status" value="1"/>
</dbReference>
<keyword evidence="5 9" id="KW-0812">Transmembrane</keyword>
<feature type="transmembrane region" description="Helical" evidence="9">
    <location>
        <begin position="168"/>
        <end position="192"/>
    </location>
</feature>
<keyword evidence="3 8" id="KW-0813">Transport</keyword>
<feature type="transmembrane region" description="Helical" evidence="9">
    <location>
        <begin position="20"/>
        <end position="40"/>
    </location>
</feature>
<feature type="transmembrane region" description="Helical" evidence="9">
    <location>
        <begin position="52"/>
        <end position="71"/>
    </location>
</feature>
<evidence type="ECO:0000256" key="8">
    <source>
        <dbReference type="PIRNR" id="PIRNR037778"/>
    </source>
</evidence>
<feature type="transmembrane region" description="Helical" evidence="9">
    <location>
        <begin position="83"/>
        <end position="104"/>
    </location>
</feature>
<name>A0A0M3DH76_9FIRM</name>
<evidence type="ECO:0000256" key="2">
    <source>
        <dbReference type="ARBA" id="ARBA00005540"/>
    </source>
</evidence>
<reference evidence="10 11" key="1">
    <citation type="submission" date="2015-04" db="EMBL/GenBank/DDBJ databases">
        <title>Microcin producing Clostridium sp. JC272T.</title>
        <authorList>
            <person name="Jyothsna T."/>
            <person name="Sasikala C."/>
            <person name="Ramana C."/>
        </authorList>
    </citation>
    <scope>NUCLEOTIDE SEQUENCE [LARGE SCALE GENOMIC DNA]</scope>
    <source>
        <strain evidence="10 11">JC272</strain>
    </source>
</reference>
<comment type="similarity">
    <text evidence="2 8">Belongs to the prokaryotic riboflavin transporter (P-RFT) (TC 2.A.87) family.</text>
</comment>
<dbReference type="RefSeq" id="WP_046822472.1">
    <property type="nucleotide sequence ID" value="NZ_LBBT01000137.1"/>
</dbReference>
<keyword evidence="7 8" id="KW-0472">Membrane</keyword>
<evidence type="ECO:0000256" key="5">
    <source>
        <dbReference type="ARBA" id="ARBA00022692"/>
    </source>
</evidence>
<evidence type="ECO:0000256" key="4">
    <source>
        <dbReference type="ARBA" id="ARBA00022475"/>
    </source>
</evidence>
<gene>
    <name evidence="10" type="ORF">VN21_05935</name>
</gene>
<feature type="transmembrane region" description="Helical" evidence="9">
    <location>
        <begin position="116"/>
        <end position="138"/>
    </location>
</feature>
<dbReference type="Proteomes" id="UP000034407">
    <property type="component" value="Unassembled WGS sequence"/>
</dbReference>
<keyword evidence="4 8" id="KW-1003">Cell membrane</keyword>
<accession>A0A0M3DH76</accession>
<evidence type="ECO:0000256" key="6">
    <source>
        <dbReference type="ARBA" id="ARBA00022989"/>
    </source>
</evidence>
<evidence type="ECO:0000256" key="7">
    <source>
        <dbReference type="ARBA" id="ARBA00023136"/>
    </source>
</evidence>
<organism evidence="10 11">
    <name type="scientific">Paraclostridium benzoelyticum</name>
    <dbReference type="NCBI Taxonomy" id="1629550"/>
    <lineage>
        <taxon>Bacteria</taxon>
        <taxon>Bacillati</taxon>
        <taxon>Bacillota</taxon>
        <taxon>Clostridia</taxon>
        <taxon>Peptostreptococcales</taxon>
        <taxon>Peptostreptococcaceae</taxon>
        <taxon>Paraclostridium</taxon>
    </lineage>
</organism>
<evidence type="ECO:0000256" key="3">
    <source>
        <dbReference type="ARBA" id="ARBA00022448"/>
    </source>
</evidence>
<protein>
    <recommendedName>
        <fullName evidence="8">Riboflavin transporter</fullName>
    </recommendedName>
</protein>
<dbReference type="AlphaFoldDB" id="A0A0M3DH76"/>
<dbReference type="PANTHER" id="PTHR38438">
    <property type="entry name" value="RIBOFLAVIN TRANSPORTER RIBU"/>
    <property type="match status" value="1"/>
</dbReference>
<comment type="function">
    <text evidence="8">Probably a riboflavin-binding protein that interacts with the energy-coupling factor (ECF) ABC-transporter complex.</text>
</comment>
<comment type="subcellular location">
    <subcellularLocation>
        <location evidence="1">Cell membrane</location>
        <topology evidence="1">Multi-pass membrane protein</topology>
    </subcellularLocation>
</comment>
<keyword evidence="11" id="KW-1185">Reference proteome</keyword>
<dbReference type="EMBL" id="LBBT01000137">
    <property type="protein sequence ID" value="KKY01945.1"/>
    <property type="molecule type" value="Genomic_DNA"/>
</dbReference>
<dbReference type="PIRSF" id="PIRSF037778">
    <property type="entry name" value="UCP037778_transp_RibU"/>
    <property type="match status" value="1"/>
</dbReference>
<dbReference type="OrthoDB" id="9809216at2"/>
<dbReference type="PANTHER" id="PTHR38438:SF1">
    <property type="entry name" value="RIBOFLAVIN TRANSPORTER RIBU"/>
    <property type="match status" value="1"/>
</dbReference>
<evidence type="ECO:0000256" key="9">
    <source>
        <dbReference type="SAM" id="Phobius"/>
    </source>
</evidence>
<dbReference type="GO" id="GO:0032217">
    <property type="term" value="F:riboflavin transmembrane transporter activity"/>
    <property type="evidence" value="ECO:0007669"/>
    <property type="project" value="UniProtKB-UniRule"/>
</dbReference>
<dbReference type="InterPro" id="IPR024529">
    <property type="entry name" value="ECF_trnsprt_substrate-spec"/>
</dbReference>
<dbReference type="Gene3D" id="1.10.1760.20">
    <property type="match status" value="1"/>
</dbReference>
<keyword evidence="6 9" id="KW-1133">Transmembrane helix</keyword>
<dbReference type="PATRIC" id="fig|1629550.3.peg.638"/>
<dbReference type="InterPro" id="IPR025720">
    <property type="entry name" value="RibU"/>
</dbReference>
<evidence type="ECO:0000256" key="1">
    <source>
        <dbReference type="ARBA" id="ARBA00004651"/>
    </source>
</evidence>
<evidence type="ECO:0000313" key="11">
    <source>
        <dbReference type="Proteomes" id="UP000034407"/>
    </source>
</evidence>
<proteinExistence type="inferred from homology"/>
<sequence>MDNIFINKKTMSTNTMTKVAILAAISYILMFIAIPIPGIFPDFLKLDISDVPAIFGGMTLGPVAGFTIVLIKNLFQAMTASTTAWIGETANLLIGGSYVVILSLAYRHKKNIKGLFLGFFLGTIAMIVIGCLTNYYMLLPFYGKIMPMEAIVNMGHVINPNVVDLKSFVIWMIAPFNLVKAILMSVITLPLYKKMEVILKK</sequence>